<protein>
    <submittedName>
        <fullName evidence="1">Uncharacterized protein</fullName>
    </submittedName>
</protein>
<organism evidence="1 2">
    <name type="scientific">candidate division TA06 bacterium SM1_40</name>
    <dbReference type="NCBI Taxonomy" id="1703773"/>
    <lineage>
        <taxon>Bacteria</taxon>
        <taxon>Bacteria division TA06</taxon>
    </lineage>
</organism>
<evidence type="ECO:0000313" key="2">
    <source>
        <dbReference type="Proteomes" id="UP000051035"/>
    </source>
</evidence>
<dbReference type="Proteomes" id="UP000051035">
    <property type="component" value="Unassembled WGS sequence"/>
</dbReference>
<name>A0A0S8JNE5_UNCT6</name>
<proteinExistence type="predicted"/>
<evidence type="ECO:0000313" key="1">
    <source>
        <dbReference type="EMBL" id="KPL10317.1"/>
    </source>
</evidence>
<sequence>MRPGVLGVGIEGLLDIFLDGPRSADGGGTCAVPVFLFVRVSWGTSARVLRPPRTERRNSSRATCPA</sequence>
<dbReference type="EMBL" id="LJVA01000028">
    <property type="protein sequence ID" value="KPL10317.1"/>
    <property type="molecule type" value="Genomic_DNA"/>
</dbReference>
<accession>A0A0S8JNE5</accession>
<reference evidence="1 2" key="1">
    <citation type="journal article" date="2015" name="Microbiome">
        <title>Genomic resolution of linkages in carbon, nitrogen, and sulfur cycling among widespread estuary sediment bacteria.</title>
        <authorList>
            <person name="Baker B.J."/>
            <person name="Lazar C.S."/>
            <person name="Teske A.P."/>
            <person name="Dick G.J."/>
        </authorList>
    </citation>
    <scope>NUCLEOTIDE SEQUENCE [LARGE SCALE GENOMIC DNA]</scope>
    <source>
        <strain evidence="1">SM1_40</strain>
    </source>
</reference>
<comment type="caution">
    <text evidence="1">The sequence shown here is derived from an EMBL/GenBank/DDBJ whole genome shotgun (WGS) entry which is preliminary data.</text>
</comment>
<gene>
    <name evidence="1" type="ORF">AMJ71_03440</name>
</gene>
<dbReference type="AlphaFoldDB" id="A0A0S8JNE5"/>